<dbReference type="InterPro" id="IPR051199">
    <property type="entry name" value="LPS_LOS_Heptosyltrfase"/>
</dbReference>
<protein>
    <submittedName>
        <fullName evidence="3">Lipopolysaccharide 1,2-N-acetylglucosaminetransferase</fullName>
    </submittedName>
</protein>
<dbReference type="Pfam" id="PF01075">
    <property type="entry name" value="Glyco_transf_9"/>
    <property type="match status" value="1"/>
</dbReference>
<evidence type="ECO:0000313" key="3">
    <source>
        <dbReference type="EMBL" id="PJZ05263.1"/>
    </source>
</evidence>
<dbReference type="InterPro" id="IPR002201">
    <property type="entry name" value="Glyco_trans_9"/>
</dbReference>
<dbReference type="GO" id="GO:0005829">
    <property type="term" value="C:cytosol"/>
    <property type="evidence" value="ECO:0007669"/>
    <property type="project" value="TreeGrafter"/>
</dbReference>
<keyword evidence="4" id="KW-1185">Reference proteome</keyword>
<dbReference type="EMBL" id="PIQI01000017">
    <property type="protein sequence ID" value="PJZ05263.1"/>
    <property type="molecule type" value="Genomic_DNA"/>
</dbReference>
<comment type="caution">
    <text evidence="3">The sequence shown here is derived from an EMBL/GenBank/DDBJ whole genome shotgun (WGS) entry which is preliminary data.</text>
</comment>
<dbReference type="Gene3D" id="3.40.50.2000">
    <property type="entry name" value="Glycogen Phosphorylase B"/>
    <property type="match status" value="2"/>
</dbReference>
<gene>
    <name evidence="3" type="ORF">PRCB_11255</name>
</gene>
<keyword evidence="2 3" id="KW-0808">Transferase</keyword>
<evidence type="ECO:0000313" key="4">
    <source>
        <dbReference type="Proteomes" id="UP000232062"/>
    </source>
</evidence>
<reference evidence="3 4" key="1">
    <citation type="submission" date="2017-11" db="EMBL/GenBank/DDBJ databases">
        <title>The genome sequence of Pantoea rodasii DSM 26611.</title>
        <authorList>
            <person name="Gao J."/>
            <person name="Mao X."/>
            <person name="Sun J."/>
        </authorList>
    </citation>
    <scope>NUCLEOTIDE SEQUENCE [LARGE SCALE GENOMIC DNA]</scope>
    <source>
        <strain evidence="3 4">DSM 26611</strain>
    </source>
</reference>
<dbReference type="PANTHER" id="PTHR30160">
    <property type="entry name" value="TETRAACYLDISACCHARIDE 4'-KINASE-RELATED"/>
    <property type="match status" value="1"/>
</dbReference>
<dbReference type="AlphaFoldDB" id="A0A2M9WCI5"/>
<evidence type="ECO:0000256" key="2">
    <source>
        <dbReference type="ARBA" id="ARBA00022679"/>
    </source>
</evidence>
<sequence>MEIFMQFLKAINRSKNLLLRKIKKTTLHSFLRVQRRYSKFEHKNIHKILLLRLDDKVGDMVVTTGTAFLLTQQGYRVSVLTGPVCAQMLNTCDYLDQVVLYKNRMSLDSLCAQNFDVIIDFDDVQDYERLKLAWRMRRSHHVGFNKDLPGIYNLNINYIDAENHITERHKRVLELFEVQGVEFNYQLGQCSNEQAKVKEAINFTHEDIIVSVNPFSGAKDKDFTEDQVCSLIFFIRSIDPKIKIVIIGQDDKVKHYNNFGAIIVPKSTINTAIEIVRLSNLVVSTDTSIVHIANALSRPLISVYNKRKLKDTGLPGYKIWAPNYPLGKQVIVEETHIGKSQINQIFPMIEAELSASRTHQ</sequence>
<keyword evidence="1" id="KW-0328">Glycosyltransferase</keyword>
<dbReference type="GO" id="GO:0008713">
    <property type="term" value="F:ADP-heptose-lipopolysaccharide heptosyltransferase activity"/>
    <property type="evidence" value="ECO:0007669"/>
    <property type="project" value="TreeGrafter"/>
</dbReference>
<dbReference type="PANTHER" id="PTHR30160:SF15">
    <property type="entry name" value="GLYCOSYLTRANSFERASE HI_0523-RELATED"/>
    <property type="match status" value="1"/>
</dbReference>
<accession>A0A2M9WCI5</accession>
<name>A0A2M9WCI5_9GAMM</name>
<evidence type="ECO:0000256" key="1">
    <source>
        <dbReference type="ARBA" id="ARBA00022676"/>
    </source>
</evidence>
<dbReference type="SUPFAM" id="SSF53756">
    <property type="entry name" value="UDP-Glycosyltransferase/glycogen phosphorylase"/>
    <property type="match status" value="1"/>
</dbReference>
<organism evidence="3 4">
    <name type="scientific">Pantoea rodasii</name>
    <dbReference type="NCBI Taxonomy" id="1076549"/>
    <lineage>
        <taxon>Bacteria</taxon>
        <taxon>Pseudomonadati</taxon>
        <taxon>Pseudomonadota</taxon>
        <taxon>Gammaproteobacteria</taxon>
        <taxon>Enterobacterales</taxon>
        <taxon>Erwiniaceae</taxon>
        <taxon>Pantoea</taxon>
    </lineage>
</organism>
<dbReference type="Proteomes" id="UP000232062">
    <property type="component" value="Unassembled WGS sequence"/>
</dbReference>
<dbReference type="STRING" id="1076549.HA45_16895"/>
<dbReference type="GO" id="GO:0009244">
    <property type="term" value="P:lipopolysaccharide core region biosynthetic process"/>
    <property type="evidence" value="ECO:0007669"/>
    <property type="project" value="TreeGrafter"/>
</dbReference>
<proteinExistence type="predicted"/>